<dbReference type="PROSITE" id="PS50082">
    <property type="entry name" value="WD_REPEATS_2"/>
    <property type="match status" value="3"/>
</dbReference>
<evidence type="ECO:0000256" key="4">
    <source>
        <dbReference type="SAM" id="MobiDB-lite"/>
    </source>
</evidence>
<feature type="region of interest" description="Disordered" evidence="4">
    <location>
        <begin position="119"/>
        <end position="160"/>
    </location>
</feature>
<evidence type="ECO:0000256" key="2">
    <source>
        <dbReference type="ARBA" id="ARBA00022737"/>
    </source>
</evidence>
<dbReference type="FunCoup" id="A0A1U8Q337">
    <property type="interactions" value="2427"/>
</dbReference>
<dbReference type="InterPro" id="IPR036322">
    <property type="entry name" value="WD40_repeat_dom_sf"/>
</dbReference>
<feature type="repeat" description="WD" evidence="3">
    <location>
        <begin position="550"/>
        <end position="584"/>
    </location>
</feature>
<dbReference type="eggNOG" id="KOG0283">
    <property type="taxonomic scope" value="Eukaryota"/>
</dbReference>
<organism evidence="5 6">
    <name type="scientific">Nelumbo nucifera</name>
    <name type="common">Sacred lotus</name>
    <dbReference type="NCBI Taxonomy" id="4432"/>
    <lineage>
        <taxon>Eukaryota</taxon>
        <taxon>Viridiplantae</taxon>
        <taxon>Streptophyta</taxon>
        <taxon>Embryophyta</taxon>
        <taxon>Tracheophyta</taxon>
        <taxon>Spermatophyta</taxon>
        <taxon>Magnoliopsida</taxon>
        <taxon>Proteales</taxon>
        <taxon>Nelumbonaceae</taxon>
        <taxon>Nelumbo</taxon>
    </lineage>
</organism>
<dbReference type="OMA" id="TPINEAC"/>
<dbReference type="PANTHER" id="PTHR14221">
    <property type="entry name" value="WD REPEAT DOMAIN 44"/>
    <property type="match status" value="1"/>
</dbReference>
<evidence type="ECO:0000313" key="5">
    <source>
        <dbReference type="Proteomes" id="UP000189703"/>
    </source>
</evidence>
<keyword evidence="5" id="KW-1185">Reference proteome</keyword>
<feature type="repeat" description="WD" evidence="3">
    <location>
        <begin position="400"/>
        <end position="433"/>
    </location>
</feature>
<dbReference type="PANTHER" id="PTHR14221:SF41">
    <property type="entry name" value="TRANSDUCIN_WD40 REPEAT-LIKE SUPERFAMILY PROTEIN"/>
    <property type="match status" value="1"/>
</dbReference>
<dbReference type="PRINTS" id="PR00320">
    <property type="entry name" value="GPROTEINBRPT"/>
</dbReference>
<keyword evidence="2" id="KW-0677">Repeat</keyword>
<dbReference type="Proteomes" id="UP000189703">
    <property type="component" value="Unplaced"/>
</dbReference>
<dbReference type="PROSITE" id="PS00678">
    <property type="entry name" value="WD_REPEATS_1"/>
    <property type="match status" value="2"/>
</dbReference>
<feature type="compositionally biased region" description="Low complexity" evidence="4">
    <location>
        <begin position="855"/>
        <end position="870"/>
    </location>
</feature>
<dbReference type="InterPro" id="IPR019775">
    <property type="entry name" value="WD40_repeat_CS"/>
</dbReference>
<proteinExistence type="predicted"/>
<dbReference type="Pfam" id="PF00400">
    <property type="entry name" value="WD40"/>
    <property type="match status" value="4"/>
</dbReference>
<sequence>MAKRRTMTLKLDTLGDDNEDCFFDSSGLPNFSSGSDDDDEYQEVSCISFASTSSTPPEELFCFSNEGPVVASHSMSDEYSVWMAEPISIKDRRRRLLEGMGLTSNRELLSLTTSELTHTASTKGGGLVKSPSLVVPTSAPPGRDEQNQEPSSSPPLPPAMIVRSRSEGSIISAYGIAKRRMEDFHSVALTKQLLRHSSESSLLCNHSSRLRSASIELSIKKSGIKSSDLPNDRLTSFLLRNKNDSFFVIKNLDTGKDFLVNEFDDNGMWNRLCDLQTGKQLTRDEFEKFCVGYSPIVRELMRRENVSRLDDSGRISVSERKIGSNTILSKSFKSSKKKGASLLKNIKGVANSVTGFKGEKEKCPLMEQQSPEIRTSAWTKARQNGKSFKELTALYMCQEIKAHEGSIWTIRFSFDARYLASAGEDCIIHVWEVLECDVESTLDDQNFNAPRPSNASISSDRSLAESHSSSWERKKKGKASSTCKKGSFPNHVLVPETSFLLSDKPVCSFEGHLADVLDLSWSKSQQLLLSSSMDKTVRLWDIESKTCLKLFAHNDYVTCVQFNPIDDRYFISGSLDAKVRIWNIPKRKVVDWTDLHEMVTAACYTPDGKGALVGSQNGSCCSYNISSGRVNIQKKKKIDIQNKNKKKTHAKKITGFQFRPGNPSEVLITSADSRIRIFHGSDLTHKFRGFRNTSSQISASFTADGKYVVCASEDSTVCVWKHDEIRNLGSGKIKGHVTNRAHERFQCNDVSVAIPWPVGTKHEPPMPTVHSKKHSKRISVLPPSSFLSPLFPEDSSVHCSGRRSSFSPFKKKNSFSDRAIFPEEELDKAATRTDSGLCRNASASSGVASPGHLESPSTHTPRHSPSSSWSLQEGSNNSGATAVQATAWGLALVTAGLGGELRIYRNFGLPIRVGRQNNLFKET</sequence>
<dbReference type="OrthoDB" id="408728at2759"/>
<dbReference type="SMART" id="SM00320">
    <property type="entry name" value="WD40"/>
    <property type="match status" value="7"/>
</dbReference>
<dbReference type="InterPro" id="IPR020472">
    <property type="entry name" value="WD40_PAC1"/>
</dbReference>
<evidence type="ECO:0000313" key="6">
    <source>
        <dbReference type="RefSeq" id="XP_019053224.1"/>
    </source>
</evidence>
<name>A0A1U8Q337_NELNU</name>
<feature type="region of interest" description="Disordered" evidence="4">
    <location>
        <begin position="831"/>
        <end position="877"/>
    </location>
</feature>
<dbReference type="Gene3D" id="2.130.10.10">
    <property type="entry name" value="YVTN repeat-like/Quinoprotein amine dehydrogenase"/>
    <property type="match status" value="2"/>
</dbReference>
<gene>
    <name evidence="6" type="primary">LOC104596889</name>
</gene>
<dbReference type="GeneID" id="104596889"/>
<dbReference type="InterPro" id="IPR040324">
    <property type="entry name" value="WDR44/Dgr2"/>
</dbReference>
<dbReference type="RefSeq" id="XP_019053224.1">
    <property type="nucleotide sequence ID" value="XM_019197679.1"/>
</dbReference>
<keyword evidence="1 3" id="KW-0853">WD repeat</keyword>
<reference evidence="6" key="1">
    <citation type="submission" date="2025-08" db="UniProtKB">
        <authorList>
            <consortium name="RefSeq"/>
        </authorList>
    </citation>
    <scope>IDENTIFICATION</scope>
</reference>
<evidence type="ECO:0000256" key="1">
    <source>
        <dbReference type="ARBA" id="ARBA00022574"/>
    </source>
</evidence>
<dbReference type="InParanoid" id="A0A1U8Q337"/>
<evidence type="ECO:0000256" key="3">
    <source>
        <dbReference type="PROSITE-ProRule" id="PRU00221"/>
    </source>
</evidence>
<dbReference type="AlphaFoldDB" id="A0A1U8Q337"/>
<protein>
    <submittedName>
        <fullName evidence="6">WD repeat-containing protein 44-like</fullName>
    </submittedName>
</protein>
<dbReference type="KEGG" id="nnu:104596889"/>
<accession>A0A1U8Q337</accession>
<dbReference type="SUPFAM" id="SSF50978">
    <property type="entry name" value="WD40 repeat-like"/>
    <property type="match status" value="1"/>
</dbReference>
<dbReference type="PROSITE" id="PS50294">
    <property type="entry name" value="WD_REPEATS_REGION"/>
    <property type="match status" value="3"/>
</dbReference>
<dbReference type="InterPro" id="IPR001680">
    <property type="entry name" value="WD40_rpt"/>
</dbReference>
<feature type="region of interest" description="Disordered" evidence="4">
    <location>
        <begin position="466"/>
        <end position="485"/>
    </location>
</feature>
<dbReference type="InterPro" id="IPR015943">
    <property type="entry name" value="WD40/YVTN_repeat-like_dom_sf"/>
</dbReference>
<feature type="repeat" description="WD" evidence="3">
    <location>
        <begin position="509"/>
        <end position="550"/>
    </location>
</feature>
<dbReference type="STRING" id="4432.A0A1U8Q337"/>